<feature type="domain" description="PLL-like beta propeller" evidence="1">
    <location>
        <begin position="29"/>
        <end position="194"/>
    </location>
</feature>
<evidence type="ECO:0000313" key="3">
    <source>
        <dbReference type="Proteomes" id="UP000003963"/>
    </source>
</evidence>
<dbReference type="HOGENOM" id="CLU_059884_2_0_11"/>
<organism evidence="2 3">
    <name type="scientific">Streptomyces himastatinicus ATCC 53653</name>
    <dbReference type="NCBI Taxonomy" id="457427"/>
    <lineage>
        <taxon>Bacteria</taxon>
        <taxon>Bacillati</taxon>
        <taxon>Actinomycetota</taxon>
        <taxon>Actinomycetes</taxon>
        <taxon>Kitasatosporales</taxon>
        <taxon>Streptomycetaceae</taxon>
        <taxon>Streptomyces</taxon>
        <taxon>Streptomyces violaceusniger group</taxon>
    </lineage>
</organism>
<reference evidence="2 3" key="1">
    <citation type="submission" date="2009-02" db="EMBL/GenBank/DDBJ databases">
        <title>Annotation of Streptomyces hygroscopicus strain ATCC 53653.</title>
        <authorList>
            <consortium name="The Broad Institute Genome Sequencing Platform"/>
            <consortium name="Broad Institute Microbial Sequencing Center"/>
            <person name="Fischbach M."/>
            <person name="Godfrey P."/>
            <person name="Ward D."/>
            <person name="Young S."/>
            <person name="Zeng Q."/>
            <person name="Koehrsen M."/>
            <person name="Alvarado L."/>
            <person name="Berlin A.M."/>
            <person name="Bochicchio J."/>
            <person name="Borenstein D."/>
            <person name="Chapman S.B."/>
            <person name="Chen Z."/>
            <person name="Engels R."/>
            <person name="Freedman E."/>
            <person name="Gellesch M."/>
            <person name="Goldberg J."/>
            <person name="Griggs A."/>
            <person name="Gujja S."/>
            <person name="Heilman E.R."/>
            <person name="Heiman D.I."/>
            <person name="Hepburn T.A."/>
            <person name="Howarth C."/>
            <person name="Jen D."/>
            <person name="Larson L."/>
            <person name="Lewis B."/>
            <person name="Mehta T."/>
            <person name="Park D."/>
            <person name="Pearson M."/>
            <person name="Richards J."/>
            <person name="Roberts A."/>
            <person name="Saif S."/>
            <person name="Shea T.D."/>
            <person name="Shenoy N."/>
            <person name="Sisk P."/>
            <person name="Stolte C."/>
            <person name="Sykes S.N."/>
            <person name="Thomson T."/>
            <person name="Walk T."/>
            <person name="White J."/>
            <person name="Yandava C."/>
            <person name="Straight P."/>
            <person name="Clardy J."/>
            <person name="Hung D."/>
            <person name="Kolter R."/>
            <person name="Mekalanos J."/>
            <person name="Walker S."/>
            <person name="Walsh C.T."/>
            <person name="Wieland-Brown L.C."/>
            <person name="Haas B."/>
            <person name="Nusbaum C."/>
            <person name="Birren B."/>
        </authorList>
    </citation>
    <scope>NUCLEOTIDE SEQUENCE [LARGE SCALE GENOMIC DNA]</scope>
    <source>
        <strain evidence="2 3">ATCC 53653</strain>
    </source>
</reference>
<sequence>MQMVTTSPERSGIAMATVSVRYVSPFSWVSLNANDELEVFARASDGTLQHNWQTAPSRNEWSGWNSLGISLEGDPVVATNLDARMEVFVRTSDGKVRHAWQTTPHGGEWSRWGPLPGNPSAAGTPTVARDFDGRLEVFVRATDGSVQHIWQTAPNNGWRDDWKVLWVDDVLGDVAVIQDSDGRLEAFVRGYDDDQHGVLTVLHAYQRPHVDGWAFGDLGGTPQDDPTAVLNTSGQQEVFVLGPSGSIEHIWQTEPSNGWAPGWQSLGGDNPVGTPAVGVNTDGRLDVFTRQEGGGIEHRWQTNPAPDGRWSPHWASLYNGDLFVIGDPVVASNADGRLEVFALFGDGTIRCTWQNTPGDDADWSAWHSLGVPGE</sequence>
<dbReference type="CDD" id="cd22954">
    <property type="entry name" value="PLL_lectin"/>
    <property type="match status" value="1"/>
</dbReference>
<dbReference type="Proteomes" id="UP000003963">
    <property type="component" value="Unassembled WGS sequence"/>
</dbReference>
<proteinExistence type="predicted"/>
<gene>
    <name evidence="2" type="ORF">SSOG_05090</name>
</gene>
<dbReference type="Gene3D" id="2.120.10.70">
    <property type="entry name" value="Fucose-specific lectin"/>
    <property type="match status" value="2"/>
</dbReference>
<dbReference type="InterPro" id="IPR058502">
    <property type="entry name" value="PLL-like_beta-prop"/>
</dbReference>
<dbReference type="AlphaFoldDB" id="D9WGI8"/>
<evidence type="ECO:0000259" key="1">
    <source>
        <dbReference type="Pfam" id="PF26607"/>
    </source>
</evidence>
<dbReference type="Pfam" id="PF26607">
    <property type="entry name" value="DUF8189"/>
    <property type="match status" value="2"/>
</dbReference>
<feature type="domain" description="PLL-like beta propeller" evidence="1">
    <location>
        <begin position="212"/>
        <end position="370"/>
    </location>
</feature>
<name>D9WGI8_9ACTN</name>
<protein>
    <submittedName>
        <fullName evidence="2">Putative sialidase</fullName>
    </submittedName>
</protein>
<keyword evidence="3" id="KW-1185">Reference proteome</keyword>
<dbReference type="PANTHER" id="PTHR35362">
    <property type="entry name" value="ANK_REP_REGION DOMAIN-CONTAINING PROTEIN"/>
    <property type="match status" value="1"/>
</dbReference>
<accession>D9WGI8</accession>
<dbReference type="EMBL" id="GG657754">
    <property type="protein sequence ID" value="EFL25376.1"/>
    <property type="molecule type" value="Genomic_DNA"/>
</dbReference>
<evidence type="ECO:0000313" key="2">
    <source>
        <dbReference type="EMBL" id="EFL25376.1"/>
    </source>
</evidence>
<dbReference type="PANTHER" id="PTHR35362:SF1">
    <property type="entry name" value="SKICH DOMAIN-CONTAINING PROTEIN"/>
    <property type="match status" value="1"/>
</dbReference>
<dbReference type="STRING" id="457427.SSOG_05090"/>
<dbReference type="SUPFAM" id="SSF89372">
    <property type="entry name" value="Fucose-specific lectin"/>
    <property type="match status" value="2"/>
</dbReference>